<dbReference type="AlphaFoldDB" id="A0A9N9KE43"/>
<reference evidence="1" key="1">
    <citation type="submission" date="2021-06" db="EMBL/GenBank/DDBJ databases">
        <authorList>
            <person name="Kallberg Y."/>
            <person name="Tangrot J."/>
            <person name="Rosling A."/>
        </authorList>
    </citation>
    <scope>NUCLEOTIDE SEQUENCE</scope>
    <source>
        <strain evidence="1">IN212</strain>
    </source>
</reference>
<organism evidence="1 2">
    <name type="scientific">Racocetra fulgida</name>
    <dbReference type="NCBI Taxonomy" id="60492"/>
    <lineage>
        <taxon>Eukaryota</taxon>
        <taxon>Fungi</taxon>
        <taxon>Fungi incertae sedis</taxon>
        <taxon>Mucoromycota</taxon>
        <taxon>Glomeromycotina</taxon>
        <taxon>Glomeromycetes</taxon>
        <taxon>Diversisporales</taxon>
        <taxon>Gigasporaceae</taxon>
        <taxon>Racocetra</taxon>
    </lineage>
</organism>
<evidence type="ECO:0000313" key="1">
    <source>
        <dbReference type="EMBL" id="CAG8821126.1"/>
    </source>
</evidence>
<evidence type="ECO:0000313" key="2">
    <source>
        <dbReference type="Proteomes" id="UP000789396"/>
    </source>
</evidence>
<proteinExistence type="predicted"/>
<keyword evidence="2" id="KW-1185">Reference proteome</keyword>
<name>A0A9N9KE43_9GLOM</name>
<dbReference type="OrthoDB" id="184415at2759"/>
<feature type="non-terminal residue" evidence="1">
    <location>
        <position position="1"/>
    </location>
</feature>
<dbReference type="Proteomes" id="UP000789396">
    <property type="component" value="Unassembled WGS sequence"/>
</dbReference>
<sequence length="68" mass="7966">EYTSLASAMDPNDPVHIEVLNKIKKRLRSDTFTREYILEIIKMYPDLIRLLYINFALTHYVNPRGAAL</sequence>
<feature type="non-terminal residue" evidence="1">
    <location>
        <position position="68"/>
    </location>
</feature>
<gene>
    <name evidence="1" type="ORF">RFULGI_LOCUS19655</name>
</gene>
<protein>
    <submittedName>
        <fullName evidence="1">2147_t:CDS:1</fullName>
    </submittedName>
</protein>
<dbReference type="EMBL" id="CAJVPZ010100057">
    <property type="protein sequence ID" value="CAG8821126.1"/>
    <property type="molecule type" value="Genomic_DNA"/>
</dbReference>
<accession>A0A9N9KE43</accession>
<comment type="caution">
    <text evidence="1">The sequence shown here is derived from an EMBL/GenBank/DDBJ whole genome shotgun (WGS) entry which is preliminary data.</text>
</comment>